<comment type="caution">
    <text evidence="6">The sequence shown here is derived from an EMBL/GenBank/DDBJ whole genome shotgun (WGS) entry which is preliminary data.</text>
</comment>
<dbReference type="OrthoDB" id="9771846at2"/>
<dbReference type="PATRIC" id="fig|993692.3.peg.1512"/>
<evidence type="ECO:0000259" key="5">
    <source>
        <dbReference type="Pfam" id="PF00535"/>
    </source>
</evidence>
<dbReference type="PANTHER" id="PTHR43179">
    <property type="entry name" value="RHAMNOSYLTRANSFERASE WBBL"/>
    <property type="match status" value="1"/>
</dbReference>
<dbReference type="Pfam" id="PF00535">
    <property type="entry name" value="Glycos_transf_2"/>
    <property type="match status" value="1"/>
</dbReference>
<dbReference type="InterPro" id="IPR001173">
    <property type="entry name" value="Glyco_trans_2-like"/>
</dbReference>
<accession>A0A0R2LF23</accession>
<evidence type="ECO:0000313" key="7">
    <source>
        <dbReference type="Proteomes" id="UP000051006"/>
    </source>
</evidence>
<dbReference type="STRING" id="993692.IV57_GL001492"/>
<proteinExistence type="inferred from homology"/>
<evidence type="ECO:0000256" key="3">
    <source>
        <dbReference type="ARBA" id="ARBA00022676"/>
    </source>
</evidence>
<sequence>MNIGIVLNYKNYSQSIDCTNNLLNSDMDKVVIVDNASGNESYQKLKEYFRNNKKVHIISSDVNSGYAQGNNIGLIYVQNRFGISSKNIVYIINPDSRIDSSNVDDIRKHIINNENSGMVTVNLNNDIKNSWHHLSVKNIFFINFWSIRWLLFKFGKREGGYYKKGNTAIQKVDVVSGAFFGINQKVFKEIGYFDKGTFLYYEEEILYSKLIQNGFQNYILNTSSFDHIGRGSTSFKKVPFKKINDKSRLYVLKKYYGVGPLYVSFSKFINVIDDFLLTVLKR</sequence>
<dbReference type="SUPFAM" id="SSF53448">
    <property type="entry name" value="Nucleotide-diphospho-sugar transferases"/>
    <property type="match status" value="1"/>
</dbReference>
<organism evidence="6 7">
    <name type="scientific">Companilactobacillus kimchiensis</name>
    <dbReference type="NCBI Taxonomy" id="993692"/>
    <lineage>
        <taxon>Bacteria</taxon>
        <taxon>Bacillati</taxon>
        <taxon>Bacillota</taxon>
        <taxon>Bacilli</taxon>
        <taxon>Lactobacillales</taxon>
        <taxon>Lactobacillaceae</taxon>
        <taxon>Companilactobacillus</taxon>
    </lineage>
</organism>
<comment type="similarity">
    <text evidence="2">Belongs to the glycosyltransferase 2 family.</text>
</comment>
<comment type="pathway">
    <text evidence="1">Cell wall biogenesis; cell wall polysaccharide biosynthesis.</text>
</comment>
<keyword evidence="3" id="KW-0328">Glycosyltransferase</keyword>
<dbReference type="EMBL" id="JQCF01000003">
    <property type="protein sequence ID" value="KRO00388.1"/>
    <property type="molecule type" value="Genomic_DNA"/>
</dbReference>
<reference evidence="6 7" key="1">
    <citation type="journal article" date="2015" name="Genome Announc.">
        <title>Expanding the biotechnology potential of lactobacilli through comparative genomics of 213 strains and associated genera.</title>
        <authorList>
            <person name="Sun Z."/>
            <person name="Harris H.M."/>
            <person name="McCann A."/>
            <person name="Guo C."/>
            <person name="Argimon S."/>
            <person name="Zhang W."/>
            <person name="Yang X."/>
            <person name="Jeffery I.B."/>
            <person name="Cooney J.C."/>
            <person name="Kagawa T.F."/>
            <person name="Liu W."/>
            <person name="Song Y."/>
            <person name="Salvetti E."/>
            <person name="Wrobel A."/>
            <person name="Rasinkangas P."/>
            <person name="Parkhill J."/>
            <person name="Rea M.C."/>
            <person name="O'Sullivan O."/>
            <person name="Ritari J."/>
            <person name="Douillard F.P."/>
            <person name="Paul Ross R."/>
            <person name="Yang R."/>
            <person name="Briner A.E."/>
            <person name="Felis G.E."/>
            <person name="de Vos W.M."/>
            <person name="Barrangou R."/>
            <person name="Klaenhammer T.R."/>
            <person name="Caufield P.W."/>
            <person name="Cui Y."/>
            <person name="Zhang H."/>
            <person name="O'Toole P.W."/>
        </authorList>
    </citation>
    <scope>NUCLEOTIDE SEQUENCE [LARGE SCALE GENOMIC DNA]</scope>
    <source>
        <strain evidence="6 7">DSM 24716</strain>
    </source>
</reference>
<dbReference type="RefSeq" id="WP_057879965.1">
    <property type="nucleotide sequence ID" value="NZ_JQCF01000003.1"/>
</dbReference>
<keyword evidence="4 6" id="KW-0808">Transferase</keyword>
<dbReference type="Gene3D" id="3.90.550.10">
    <property type="entry name" value="Spore Coat Polysaccharide Biosynthesis Protein SpsA, Chain A"/>
    <property type="match status" value="1"/>
</dbReference>
<evidence type="ECO:0000256" key="1">
    <source>
        <dbReference type="ARBA" id="ARBA00004776"/>
    </source>
</evidence>
<dbReference type="PANTHER" id="PTHR43179:SF12">
    <property type="entry name" value="GALACTOFURANOSYLTRANSFERASE GLFT2"/>
    <property type="match status" value="1"/>
</dbReference>
<dbReference type="AlphaFoldDB" id="A0A0R2LF23"/>
<keyword evidence="7" id="KW-1185">Reference proteome</keyword>
<name>A0A0R2LF23_9LACO</name>
<evidence type="ECO:0000256" key="4">
    <source>
        <dbReference type="ARBA" id="ARBA00022679"/>
    </source>
</evidence>
<dbReference type="InterPro" id="IPR029044">
    <property type="entry name" value="Nucleotide-diphossugar_trans"/>
</dbReference>
<protein>
    <submittedName>
        <fullName evidence="6">Glycosyl transferase</fullName>
    </submittedName>
</protein>
<feature type="domain" description="Glycosyltransferase 2-like" evidence="5">
    <location>
        <begin position="17"/>
        <end position="191"/>
    </location>
</feature>
<dbReference type="GO" id="GO:0016757">
    <property type="term" value="F:glycosyltransferase activity"/>
    <property type="evidence" value="ECO:0007669"/>
    <property type="project" value="UniProtKB-KW"/>
</dbReference>
<dbReference type="Proteomes" id="UP000051006">
    <property type="component" value="Unassembled WGS sequence"/>
</dbReference>
<evidence type="ECO:0000256" key="2">
    <source>
        <dbReference type="ARBA" id="ARBA00006739"/>
    </source>
</evidence>
<evidence type="ECO:0000313" key="6">
    <source>
        <dbReference type="EMBL" id="KRO00388.1"/>
    </source>
</evidence>
<gene>
    <name evidence="6" type="ORF">IV57_GL001492</name>
</gene>